<dbReference type="Pfam" id="PF04893">
    <property type="entry name" value="Yip1"/>
    <property type="match status" value="1"/>
</dbReference>
<proteinExistence type="predicted"/>
<evidence type="ECO:0000256" key="5">
    <source>
        <dbReference type="SAM" id="Phobius"/>
    </source>
</evidence>
<evidence type="ECO:0000256" key="2">
    <source>
        <dbReference type="ARBA" id="ARBA00022692"/>
    </source>
</evidence>
<evidence type="ECO:0000313" key="9">
    <source>
        <dbReference type="Proteomes" id="UP000050413"/>
    </source>
</evidence>
<organism evidence="8 9">
    <name type="scientific">Roseibaca calidilacus</name>
    <dbReference type="NCBI Taxonomy" id="1666912"/>
    <lineage>
        <taxon>Bacteria</taxon>
        <taxon>Pseudomonadati</taxon>
        <taxon>Pseudomonadota</taxon>
        <taxon>Alphaproteobacteria</taxon>
        <taxon>Rhodobacterales</taxon>
        <taxon>Paracoccaceae</taxon>
        <taxon>Roseinatronobacter</taxon>
    </lineage>
</organism>
<keyword evidence="4 5" id="KW-0472">Membrane</keyword>
<reference evidence="8 9" key="1">
    <citation type="submission" date="2015-09" db="EMBL/GenBank/DDBJ databases">
        <title>Identification and resolution of microdiversity through metagenomic sequencing of parallel consortia.</title>
        <authorList>
            <person name="Nelson W.C."/>
            <person name="Romine M.F."/>
            <person name="Lindemann S.R."/>
        </authorList>
    </citation>
    <scope>NUCLEOTIDE SEQUENCE [LARGE SCALE GENOMIC DNA]</scope>
    <source>
        <strain evidence="8">HL-91</strain>
    </source>
</reference>
<accession>A0A0P7YT68</accession>
<evidence type="ECO:0000313" key="7">
    <source>
        <dbReference type="EMBL" id="CUX80521.1"/>
    </source>
</evidence>
<evidence type="ECO:0000313" key="10">
    <source>
        <dbReference type="Proteomes" id="UP000182045"/>
    </source>
</evidence>
<dbReference type="RefSeq" id="WP_072245510.1">
    <property type="nucleotide sequence ID" value="NZ_FBYC01000004.1"/>
</dbReference>
<feature type="domain" description="Yip1" evidence="6">
    <location>
        <begin position="14"/>
        <end position="178"/>
    </location>
</feature>
<dbReference type="STRING" id="1666912.Ga0058931_1182"/>
<feature type="transmembrane region" description="Helical" evidence="5">
    <location>
        <begin position="67"/>
        <end position="89"/>
    </location>
</feature>
<sequence length="191" mass="20370">MDLTLASVTALMRDTLVAPRDTATRIMDMNPPDDARWLGFVIVVVLSVLVGQASVLLLGEAAFGGSLIFMAVFQTMILLGLVVAVQTIGRRAGGSGTFPDALLLLAWLQFVMIAVQIAQLVVLLVVPPLFGLVTMASLAIFMWLLVNFTMALHGFTSALKVAVGTVFAFFALAVVFAIVLTFLGLVPQDMQ</sequence>
<evidence type="ECO:0000256" key="1">
    <source>
        <dbReference type="ARBA" id="ARBA00004141"/>
    </source>
</evidence>
<evidence type="ECO:0000256" key="4">
    <source>
        <dbReference type="ARBA" id="ARBA00023136"/>
    </source>
</evidence>
<reference evidence="7 10" key="2">
    <citation type="submission" date="2016-01" db="EMBL/GenBank/DDBJ databases">
        <authorList>
            <person name="Varghese N."/>
        </authorList>
    </citation>
    <scope>NUCLEOTIDE SEQUENCE [LARGE SCALE GENOMIC DNA]</scope>
    <source>
        <strain evidence="7 10">HL-91</strain>
    </source>
</reference>
<evidence type="ECO:0000313" key="8">
    <source>
        <dbReference type="EMBL" id="KPP93520.1"/>
    </source>
</evidence>
<keyword evidence="10" id="KW-1185">Reference proteome</keyword>
<feature type="transmembrane region" description="Helical" evidence="5">
    <location>
        <begin position="132"/>
        <end position="155"/>
    </location>
</feature>
<protein>
    <submittedName>
        <fullName evidence="8">5PP family permease</fullName>
    </submittedName>
    <submittedName>
        <fullName evidence="7">Yip1 domain-containing protein</fullName>
    </submittedName>
</protein>
<feature type="transmembrane region" description="Helical" evidence="5">
    <location>
        <begin position="101"/>
        <end position="125"/>
    </location>
</feature>
<feature type="transmembrane region" description="Helical" evidence="5">
    <location>
        <begin position="35"/>
        <end position="58"/>
    </location>
</feature>
<dbReference type="AlphaFoldDB" id="A0A0P7YT68"/>
<evidence type="ECO:0000256" key="3">
    <source>
        <dbReference type="ARBA" id="ARBA00022989"/>
    </source>
</evidence>
<dbReference type="Proteomes" id="UP000182045">
    <property type="component" value="Unassembled WGS sequence"/>
</dbReference>
<name>A0A0P7YT68_9RHOB</name>
<dbReference type="OrthoDB" id="7688451at2"/>
<keyword evidence="3 5" id="KW-1133">Transmembrane helix</keyword>
<dbReference type="EMBL" id="FBYC01000004">
    <property type="protein sequence ID" value="CUX80521.1"/>
    <property type="molecule type" value="Genomic_DNA"/>
</dbReference>
<comment type="subcellular location">
    <subcellularLocation>
        <location evidence="1">Membrane</location>
        <topology evidence="1">Multi-pass membrane protein</topology>
    </subcellularLocation>
</comment>
<keyword evidence="2 5" id="KW-0812">Transmembrane</keyword>
<feature type="transmembrane region" description="Helical" evidence="5">
    <location>
        <begin position="161"/>
        <end position="186"/>
    </location>
</feature>
<dbReference type="InterPro" id="IPR006977">
    <property type="entry name" value="Yip1_dom"/>
</dbReference>
<evidence type="ECO:0000259" key="6">
    <source>
        <dbReference type="Pfam" id="PF04893"/>
    </source>
</evidence>
<comment type="caution">
    <text evidence="8">The sequence shown here is derived from an EMBL/GenBank/DDBJ whole genome shotgun (WGS) entry which is preliminary data.</text>
</comment>
<gene>
    <name evidence="7" type="ORF">Ga0058931_1182</name>
    <name evidence="8" type="ORF">HLUCCA05_11135</name>
</gene>
<dbReference type="Proteomes" id="UP000050413">
    <property type="component" value="Unassembled WGS sequence"/>
</dbReference>
<dbReference type="EMBL" id="LJSG01000008">
    <property type="protein sequence ID" value="KPP93520.1"/>
    <property type="molecule type" value="Genomic_DNA"/>
</dbReference>
<dbReference type="GO" id="GO:0016020">
    <property type="term" value="C:membrane"/>
    <property type="evidence" value="ECO:0007669"/>
    <property type="project" value="UniProtKB-SubCell"/>
</dbReference>